<sequence length="371" mass="41241">MFRLIHLAPSEVTGYVLDSVATSSGAPAGKFFYASTYDIDFGEVGEAFLALCEKDEECNKHFQSRQLNETIQDLSTRLDKEPTSTCASIITQVNSTSLDERPSSALRIILGNLLKFPFARSLIPPVAYRLNRCAPKDVNVLKHFVDAYNEYLINTNGQDHAYTSYVLYYLITFSEISEQPTPSKTEMEARIAATKFTDEDTAYRTNSIYCVFSKEQSSSCQAYGLANYTGNPIMYARDQYWNKSATIPTQASVLLLSGKLDPLTNYKYAEYLRDSLKGDNKDLITFDHATHAIIASTNMIADDALSETCGMRLLVSYVEHGGNLARLDKSCVNAMPPFSLAVPPTVLPVAMGTDKAYDGEYIVTNFTTRKT</sequence>
<reference evidence="1 2" key="1">
    <citation type="journal article" date="2022" name="bioRxiv">
        <title>The genome of the oomycete Peronosclerospora sorghi, a cosmopolitan pathogen of maize and sorghum, is inflated with dispersed pseudogenes.</title>
        <authorList>
            <person name="Fletcher K."/>
            <person name="Martin F."/>
            <person name="Isakeit T."/>
            <person name="Cavanaugh K."/>
            <person name="Magill C."/>
            <person name="Michelmore R."/>
        </authorList>
    </citation>
    <scope>NUCLEOTIDE SEQUENCE [LARGE SCALE GENOMIC DNA]</scope>
    <source>
        <strain evidence="1">P6</strain>
    </source>
</reference>
<evidence type="ECO:0000313" key="2">
    <source>
        <dbReference type="Proteomes" id="UP001163321"/>
    </source>
</evidence>
<protein>
    <submittedName>
        <fullName evidence="1">Uncharacterized protein</fullName>
    </submittedName>
</protein>
<comment type="caution">
    <text evidence="1">The sequence shown here is derived from an EMBL/GenBank/DDBJ whole genome shotgun (WGS) entry which is preliminary data.</text>
</comment>
<dbReference type="Proteomes" id="UP001163321">
    <property type="component" value="Chromosome 9"/>
</dbReference>
<keyword evidence="2" id="KW-1185">Reference proteome</keyword>
<gene>
    <name evidence="1" type="ORF">PsorP6_013852</name>
</gene>
<proteinExistence type="predicted"/>
<name>A0ACC0VGH5_9STRA</name>
<accession>A0ACC0VGH5</accession>
<organism evidence="1 2">
    <name type="scientific">Peronosclerospora sorghi</name>
    <dbReference type="NCBI Taxonomy" id="230839"/>
    <lineage>
        <taxon>Eukaryota</taxon>
        <taxon>Sar</taxon>
        <taxon>Stramenopiles</taxon>
        <taxon>Oomycota</taxon>
        <taxon>Peronosporomycetes</taxon>
        <taxon>Peronosporales</taxon>
        <taxon>Peronosporaceae</taxon>
        <taxon>Peronosclerospora</taxon>
    </lineage>
</organism>
<dbReference type="EMBL" id="CM047588">
    <property type="protein sequence ID" value="KAI9905573.1"/>
    <property type="molecule type" value="Genomic_DNA"/>
</dbReference>
<evidence type="ECO:0000313" key="1">
    <source>
        <dbReference type="EMBL" id="KAI9905573.1"/>
    </source>
</evidence>